<dbReference type="STRING" id="1193502.SHALO_2444"/>
<dbReference type="EMBL" id="CP017111">
    <property type="protein sequence ID" value="AOO66204.1"/>
    <property type="molecule type" value="Genomic_DNA"/>
</dbReference>
<keyword evidence="2" id="KW-1003">Cell membrane</keyword>
<comment type="similarity">
    <text evidence="6">Belongs to the ABC-4 integral membrane protein family.</text>
</comment>
<evidence type="ECO:0000256" key="4">
    <source>
        <dbReference type="ARBA" id="ARBA00022989"/>
    </source>
</evidence>
<evidence type="ECO:0000256" key="3">
    <source>
        <dbReference type="ARBA" id="ARBA00022692"/>
    </source>
</evidence>
<dbReference type="KEGG" id="shal:SHALO_2444"/>
<feature type="transmembrane region" description="Helical" evidence="7">
    <location>
        <begin position="300"/>
        <end position="321"/>
    </location>
</feature>
<dbReference type="Pfam" id="PF02687">
    <property type="entry name" value="FtsX"/>
    <property type="match status" value="1"/>
</dbReference>
<dbReference type="PANTHER" id="PTHR30572:SF4">
    <property type="entry name" value="ABC TRANSPORTER PERMEASE YTRF"/>
    <property type="match status" value="1"/>
</dbReference>
<evidence type="ECO:0000256" key="1">
    <source>
        <dbReference type="ARBA" id="ARBA00004651"/>
    </source>
</evidence>
<evidence type="ECO:0000313" key="10">
    <source>
        <dbReference type="EMBL" id="AOO66204.1"/>
    </source>
</evidence>
<evidence type="ECO:0000259" key="8">
    <source>
        <dbReference type="Pfam" id="PF02687"/>
    </source>
</evidence>
<comment type="subcellular location">
    <subcellularLocation>
        <location evidence="1">Cell membrane</location>
        <topology evidence="1">Multi-pass membrane protein</topology>
    </subcellularLocation>
</comment>
<accession>A0A1D7TMR1</accession>
<keyword evidence="5 7" id="KW-0472">Membrane</keyword>
<dbReference type="AlphaFoldDB" id="A0A1D7TMR1"/>
<dbReference type="Pfam" id="PF12704">
    <property type="entry name" value="MacB_PCD"/>
    <property type="match status" value="1"/>
</dbReference>
<dbReference type="RefSeq" id="WP_145923259.1">
    <property type="nucleotide sequence ID" value="NZ_CP017111.1"/>
</dbReference>
<dbReference type="PATRIC" id="fig|1193502.14.peg.2477"/>
<dbReference type="InterPro" id="IPR025857">
    <property type="entry name" value="MacB_PCD"/>
</dbReference>
<feature type="transmembrane region" description="Helical" evidence="7">
    <location>
        <begin position="356"/>
        <end position="380"/>
    </location>
</feature>
<keyword evidence="4 7" id="KW-1133">Transmembrane helix</keyword>
<protein>
    <submittedName>
        <fullName evidence="10">Macrolide exporter ABC transport permease</fullName>
    </submittedName>
</protein>
<feature type="domain" description="ABC3 transporter permease C-terminal" evidence="8">
    <location>
        <begin position="303"/>
        <end position="411"/>
    </location>
</feature>
<dbReference type="PANTHER" id="PTHR30572">
    <property type="entry name" value="MEMBRANE COMPONENT OF TRANSPORTER-RELATED"/>
    <property type="match status" value="1"/>
</dbReference>
<evidence type="ECO:0000256" key="5">
    <source>
        <dbReference type="ARBA" id="ARBA00023136"/>
    </source>
</evidence>
<evidence type="ECO:0000313" key="11">
    <source>
        <dbReference type="Proteomes" id="UP000094609"/>
    </source>
</evidence>
<feature type="domain" description="MacB-like periplasmic core" evidence="9">
    <location>
        <begin position="20"/>
        <end position="228"/>
    </location>
</feature>
<dbReference type="Proteomes" id="UP000094609">
    <property type="component" value="Chromosome"/>
</dbReference>
<organism evidence="10 11">
    <name type="scientific">Sulfurospirillum halorespirans DSM 13726</name>
    <dbReference type="NCBI Taxonomy" id="1193502"/>
    <lineage>
        <taxon>Bacteria</taxon>
        <taxon>Pseudomonadati</taxon>
        <taxon>Campylobacterota</taxon>
        <taxon>Epsilonproteobacteria</taxon>
        <taxon>Campylobacterales</taxon>
        <taxon>Sulfurospirillaceae</taxon>
        <taxon>Sulfurospirillum</taxon>
    </lineage>
</organism>
<evidence type="ECO:0000256" key="2">
    <source>
        <dbReference type="ARBA" id="ARBA00022475"/>
    </source>
</evidence>
<gene>
    <name evidence="10" type="ORF">SHALO_2444</name>
</gene>
<dbReference type="InterPro" id="IPR003838">
    <property type="entry name" value="ABC3_permease_C"/>
</dbReference>
<reference evidence="11" key="1">
    <citation type="submission" date="2016-08" db="EMBL/GenBank/DDBJ databases">
        <title>Complete genome sequence of the organohalide-respiring Epsilonproteobacterium Sulfurospirillum halorespirans.</title>
        <authorList>
            <person name="Goris T."/>
            <person name="Zimmermann J."/>
            <person name="Schenz B."/>
            <person name="Lemos M."/>
            <person name="Hackermueller J."/>
            <person name="Diekert G."/>
        </authorList>
    </citation>
    <scope>NUCLEOTIDE SEQUENCE [LARGE SCALE GENOMIC DNA]</scope>
    <source>
        <strain>DSM 13726</strain>
        <strain evidence="11">PCE-M2</strain>
    </source>
</reference>
<feature type="transmembrane region" description="Helical" evidence="7">
    <location>
        <begin position="333"/>
        <end position="350"/>
    </location>
</feature>
<keyword evidence="3 7" id="KW-0812">Transmembrane</keyword>
<name>A0A1D7TMR1_9BACT</name>
<dbReference type="GO" id="GO:0022857">
    <property type="term" value="F:transmembrane transporter activity"/>
    <property type="evidence" value="ECO:0007669"/>
    <property type="project" value="TreeGrafter"/>
</dbReference>
<evidence type="ECO:0000256" key="7">
    <source>
        <dbReference type="SAM" id="Phobius"/>
    </source>
</evidence>
<keyword evidence="11" id="KW-1185">Reference proteome</keyword>
<dbReference type="InterPro" id="IPR050250">
    <property type="entry name" value="Macrolide_Exporter_MacB"/>
</dbReference>
<evidence type="ECO:0000259" key="9">
    <source>
        <dbReference type="Pfam" id="PF12704"/>
    </source>
</evidence>
<proteinExistence type="inferred from homology"/>
<sequence length="425" mass="46391">MMEYKLLKSALWGNKTQKMLAFLTIFLASMLVASMLNITLGIGDKVAQELRSYGSNIIVLPKGGALSMEIEGKTFKPLQEDAYLDESKLPKIKEVFWRNNIAAYAPFLEGKIAWSKETTPVAIIGTYFDKNLPIADEPNYRIGVKSLYPFWSVEGAWIEDDTEANILVGETLAKDHHIAIGDTLILADKSLHVKGILKGAQEAESKIMMSMALAQTLLGKPEKISRVEVSALTVPEDDLSMKAKRNPAELDTLEYDHWYCTAYVSSIAYQIEEEYKGATAKALMKVSDGESKVVKKIQSLMGMVSIIALIAASIGIASLMASEIHRRKKEIGLLKALGASNLAIYTLFIAESLSVALIAGTVGALVGYGLSMLIALSIFGHAVEISWIILPLTISFALIIAFVGSLLPMRGVIDLLPAEVLYGRK</sequence>
<evidence type="ECO:0000256" key="6">
    <source>
        <dbReference type="ARBA" id="ARBA00038076"/>
    </source>
</evidence>
<dbReference type="GO" id="GO:0005886">
    <property type="term" value="C:plasma membrane"/>
    <property type="evidence" value="ECO:0007669"/>
    <property type="project" value="UniProtKB-SubCell"/>
</dbReference>
<feature type="transmembrane region" description="Helical" evidence="7">
    <location>
        <begin position="387"/>
        <end position="407"/>
    </location>
</feature>